<dbReference type="RefSeq" id="WP_154407142.1">
    <property type="nucleotide sequence ID" value="NZ_JAQXJM010000005.1"/>
</dbReference>
<reference evidence="1 2" key="1">
    <citation type="submission" date="2019-08" db="EMBL/GenBank/DDBJ databases">
        <title>In-depth cultivation of the pig gut microbiome towards novel bacterial diversity and tailored functional studies.</title>
        <authorList>
            <person name="Wylensek D."/>
            <person name="Hitch T.C.A."/>
            <person name="Clavel T."/>
        </authorList>
    </citation>
    <scope>NUCLEOTIDE SEQUENCE [LARGE SCALE GENOMIC DNA]</scope>
    <source>
        <strain evidence="1 2">WCA-693-APC-5D-A</strain>
    </source>
</reference>
<protein>
    <submittedName>
        <fullName evidence="1">DUF1850 domain-containing protein</fullName>
    </submittedName>
</protein>
<evidence type="ECO:0000313" key="2">
    <source>
        <dbReference type="Proteomes" id="UP000433181"/>
    </source>
</evidence>
<dbReference type="Proteomes" id="UP000433181">
    <property type="component" value="Unassembled WGS sequence"/>
</dbReference>
<sequence length="168" mass="19238">MFKGICRLLLAVVLAAALWHAGRPWLFVAGEDQLIDMMPAYSGMPVDIRFIHSVQKTPVEEYLVVGEDLSELILQRTRYHSFGVGLPFMESDGSFYQEGDDFVMDNMNRRFPSLSLRTGVGTQLTVTVDGEAHYLYRFHPPGYRVDIFTAPGFYGLKLVFQERWAKFF</sequence>
<dbReference type="InterPro" id="IPR015001">
    <property type="entry name" value="DUF1850"/>
</dbReference>
<name>A0A6I2UIZ5_9FIRM</name>
<dbReference type="EMBL" id="VUNR01000014">
    <property type="protein sequence ID" value="MSU08982.1"/>
    <property type="molecule type" value="Genomic_DNA"/>
</dbReference>
<accession>A0A6I2UIZ5</accession>
<gene>
    <name evidence="1" type="ORF">FYJ84_08295</name>
</gene>
<dbReference type="Pfam" id="PF08905">
    <property type="entry name" value="DUF1850"/>
    <property type="match status" value="1"/>
</dbReference>
<comment type="caution">
    <text evidence="1">The sequence shown here is derived from an EMBL/GenBank/DDBJ whole genome shotgun (WGS) entry which is preliminary data.</text>
</comment>
<proteinExistence type="predicted"/>
<dbReference type="GeneID" id="96778915"/>
<keyword evidence="2" id="KW-1185">Reference proteome</keyword>
<dbReference type="AlphaFoldDB" id="A0A6I2UIZ5"/>
<organism evidence="1 2">
    <name type="scientific">Anaerovibrio slackiae</name>
    <dbReference type="NCBI Taxonomy" id="2652309"/>
    <lineage>
        <taxon>Bacteria</taxon>
        <taxon>Bacillati</taxon>
        <taxon>Bacillota</taxon>
        <taxon>Negativicutes</taxon>
        <taxon>Selenomonadales</taxon>
        <taxon>Selenomonadaceae</taxon>
        <taxon>Anaerovibrio</taxon>
    </lineage>
</organism>
<evidence type="ECO:0000313" key="1">
    <source>
        <dbReference type="EMBL" id="MSU08982.1"/>
    </source>
</evidence>